<dbReference type="OrthoDB" id="3252838at2"/>
<proteinExistence type="predicted"/>
<reference evidence="2 3" key="1">
    <citation type="submission" date="2018-07" db="EMBL/GenBank/DDBJ databases">
        <title>Complete genome sequencing of Ornithinimicrobium sp. AMA3305.</title>
        <authorList>
            <person name="Bae J.-W."/>
        </authorList>
    </citation>
    <scope>NUCLEOTIDE SEQUENCE [LARGE SCALE GENOMIC DNA]</scope>
    <source>
        <strain evidence="2 3">AMA3305</strain>
    </source>
</reference>
<protein>
    <recommendedName>
        <fullName evidence="4">Secretion/DNA translocation related CpaE-like protein</fullName>
    </recommendedName>
</protein>
<evidence type="ECO:0000313" key="2">
    <source>
        <dbReference type="EMBL" id="AXH97139.1"/>
    </source>
</evidence>
<dbReference type="SUPFAM" id="SSF52540">
    <property type="entry name" value="P-loop containing nucleoside triphosphate hydrolases"/>
    <property type="match status" value="1"/>
</dbReference>
<evidence type="ECO:0000313" key="3">
    <source>
        <dbReference type="Proteomes" id="UP000253790"/>
    </source>
</evidence>
<organism evidence="2 3">
    <name type="scientific">Ornithinimicrobium avium</name>
    <dbReference type="NCBI Taxonomy" id="2283195"/>
    <lineage>
        <taxon>Bacteria</taxon>
        <taxon>Bacillati</taxon>
        <taxon>Actinomycetota</taxon>
        <taxon>Actinomycetes</taxon>
        <taxon>Micrococcales</taxon>
        <taxon>Ornithinimicrobiaceae</taxon>
        <taxon>Ornithinimicrobium</taxon>
    </lineage>
</organism>
<dbReference type="InterPro" id="IPR027417">
    <property type="entry name" value="P-loop_NTPase"/>
</dbReference>
<dbReference type="AlphaFoldDB" id="A0A345NQ31"/>
<dbReference type="Proteomes" id="UP000253790">
    <property type="component" value="Chromosome"/>
</dbReference>
<keyword evidence="3" id="KW-1185">Reference proteome</keyword>
<name>A0A345NQ31_9MICO</name>
<evidence type="ECO:0008006" key="4">
    <source>
        <dbReference type="Google" id="ProtNLM"/>
    </source>
</evidence>
<dbReference type="PROSITE" id="PS51257">
    <property type="entry name" value="PROKAR_LIPOPROTEIN"/>
    <property type="match status" value="1"/>
</dbReference>
<dbReference type="Gene3D" id="3.40.50.300">
    <property type="entry name" value="P-loop containing nucleotide triphosphate hydrolases"/>
    <property type="match status" value="1"/>
</dbReference>
<sequence>MGRMQPHTTVIGFLGASGGLGTSSLACAVARLCADVGTPTLLVDLAPGGGGLDQLAGLSHEPGLRWPMHDREVLALPAGRLPAQDGLRVLSHPGPRARPATGEVTAPPSGPARPLGPAALEAVARLARGQGATVLDLPRADHPEAPAWWDLCYHLVLLSGTAPSQVSAALAARELLATGLGLVARPAPGFGLDPHDVAGLVGLPLLDRLPHDPTVAQALAEQEPPGTREGPLRATACTVLARVAELDRGAA</sequence>
<evidence type="ECO:0000256" key="1">
    <source>
        <dbReference type="SAM" id="MobiDB-lite"/>
    </source>
</evidence>
<accession>A0A345NQ31</accession>
<dbReference type="EMBL" id="CP031229">
    <property type="protein sequence ID" value="AXH97139.1"/>
    <property type="molecule type" value="Genomic_DNA"/>
</dbReference>
<gene>
    <name evidence="2" type="ORF">DV701_14335</name>
</gene>
<feature type="region of interest" description="Disordered" evidence="1">
    <location>
        <begin position="92"/>
        <end position="113"/>
    </location>
</feature>
<dbReference type="KEGG" id="orn:DV701_14335"/>